<dbReference type="InterPro" id="IPR002058">
    <property type="entry name" value="PAP_assoc"/>
</dbReference>
<name>A0A834IFK6_RHYFE</name>
<dbReference type="PANTHER" id="PTHR12271">
    <property type="entry name" value="POLY A POLYMERASE CID PAP -RELATED"/>
    <property type="match status" value="1"/>
</dbReference>
<dbReference type="GO" id="GO:0046872">
    <property type="term" value="F:metal ion binding"/>
    <property type="evidence" value="ECO:0007669"/>
    <property type="project" value="UniProtKB-KW"/>
</dbReference>
<dbReference type="CDD" id="cd05402">
    <property type="entry name" value="NT_PAP_TUTase"/>
    <property type="match status" value="1"/>
</dbReference>
<comment type="cofactor">
    <cofactor evidence="2">
        <name>Mg(2+)</name>
        <dbReference type="ChEBI" id="CHEBI:18420"/>
    </cofactor>
</comment>
<dbReference type="Pfam" id="PF22600">
    <property type="entry name" value="MTPAP-like_central"/>
    <property type="match status" value="1"/>
</dbReference>
<dbReference type="SUPFAM" id="SSF81301">
    <property type="entry name" value="Nucleotidyltransferase"/>
    <property type="match status" value="1"/>
</dbReference>
<feature type="domain" description="PAP-associated" evidence="6">
    <location>
        <begin position="231"/>
        <end position="266"/>
    </location>
</feature>
<dbReference type="EMBL" id="JAACXV010000331">
    <property type="protein sequence ID" value="KAF7279920.1"/>
    <property type="molecule type" value="Genomic_DNA"/>
</dbReference>
<evidence type="ECO:0000259" key="7">
    <source>
        <dbReference type="Pfam" id="PF22600"/>
    </source>
</evidence>
<accession>A0A834IFK6</accession>
<dbReference type="GO" id="GO:1990817">
    <property type="term" value="F:poly(A) RNA polymerase activity"/>
    <property type="evidence" value="ECO:0007669"/>
    <property type="project" value="TreeGrafter"/>
</dbReference>
<dbReference type="AlphaFoldDB" id="A0A834IFK6"/>
<evidence type="ECO:0000256" key="3">
    <source>
        <dbReference type="ARBA" id="ARBA00022679"/>
    </source>
</evidence>
<dbReference type="InterPro" id="IPR043519">
    <property type="entry name" value="NT_sf"/>
</dbReference>
<dbReference type="Gene3D" id="1.10.1410.10">
    <property type="match status" value="1"/>
</dbReference>
<evidence type="ECO:0000256" key="5">
    <source>
        <dbReference type="ARBA" id="ARBA00022842"/>
    </source>
</evidence>
<organism evidence="8 9">
    <name type="scientific">Rhynchophorus ferrugineus</name>
    <name type="common">Red palm weevil</name>
    <name type="synonym">Curculio ferrugineus</name>
    <dbReference type="NCBI Taxonomy" id="354439"/>
    <lineage>
        <taxon>Eukaryota</taxon>
        <taxon>Metazoa</taxon>
        <taxon>Ecdysozoa</taxon>
        <taxon>Arthropoda</taxon>
        <taxon>Hexapoda</taxon>
        <taxon>Insecta</taxon>
        <taxon>Pterygota</taxon>
        <taxon>Neoptera</taxon>
        <taxon>Endopterygota</taxon>
        <taxon>Coleoptera</taxon>
        <taxon>Polyphaga</taxon>
        <taxon>Cucujiformia</taxon>
        <taxon>Curculionidae</taxon>
        <taxon>Dryophthorinae</taxon>
        <taxon>Rhynchophorus</taxon>
    </lineage>
</organism>
<dbReference type="Gene3D" id="3.30.460.10">
    <property type="entry name" value="Beta Polymerase, domain 2"/>
    <property type="match status" value="1"/>
</dbReference>
<gene>
    <name evidence="8" type="ORF">GWI33_006591</name>
</gene>
<evidence type="ECO:0000313" key="9">
    <source>
        <dbReference type="Proteomes" id="UP000625711"/>
    </source>
</evidence>
<evidence type="ECO:0000256" key="1">
    <source>
        <dbReference type="ARBA" id="ARBA00001936"/>
    </source>
</evidence>
<evidence type="ECO:0000313" key="8">
    <source>
        <dbReference type="EMBL" id="KAF7279920.1"/>
    </source>
</evidence>
<evidence type="ECO:0000256" key="2">
    <source>
        <dbReference type="ARBA" id="ARBA00001946"/>
    </source>
</evidence>
<feature type="domain" description="Poly(A) RNA polymerase mitochondrial-like central palm" evidence="7">
    <location>
        <begin position="2"/>
        <end position="132"/>
    </location>
</feature>
<proteinExistence type="predicted"/>
<reference evidence="8" key="1">
    <citation type="submission" date="2020-08" db="EMBL/GenBank/DDBJ databases">
        <title>Genome sequencing and assembly of the red palm weevil Rhynchophorus ferrugineus.</title>
        <authorList>
            <person name="Dias G.B."/>
            <person name="Bergman C.M."/>
            <person name="Manee M."/>
        </authorList>
    </citation>
    <scope>NUCLEOTIDE SEQUENCE</scope>
    <source>
        <strain evidence="8">AA-2017</strain>
        <tissue evidence="8">Whole larva</tissue>
    </source>
</reference>
<dbReference type="GO" id="GO:0031123">
    <property type="term" value="P:RNA 3'-end processing"/>
    <property type="evidence" value="ECO:0007669"/>
    <property type="project" value="TreeGrafter"/>
</dbReference>
<dbReference type="OrthoDB" id="434989at2759"/>
<evidence type="ECO:0000259" key="6">
    <source>
        <dbReference type="Pfam" id="PF03828"/>
    </source>
</evidence>
<comment type="cofactor">
    <cofactor evidence="1">
        <name>Mn(2+)</name>
        <dbReference type="ChEBI" id="CHEBI:29035"/>
    </cofactor>
</comment>
<dbReference type="PANTHER" id="PTHR12271:SF133">
    <property type="entry name" value="POLY(A) RNA POLYMERASE, MITOCHONDRIAL"/>
    <property type="match status" value="1"/>
</dbReference>
<keyword evidence="5" id="KW-0460">Magnesium</keyword>
<dbReference type="Pfam" id="PF03828">
    <property type="entry name" value="PAP_assoc"/>
    <property type="match status" value="1"/>
</dbReference>
<sequence length="394" mass="45593">LRFLSSKQVENTISGLFPNISAYPFGSSVNGFGKMGCDLDIVLRLTNRDENAESRLVYHCKAASGTERSTNQRNMEALGDLINLFLPGCGQVRRILQARVPIIKYYQQLTNVECDLSMTNMSGVYMSDFLYIMGEIDYRVRPLIFTIRKWAKETSLTNSSPGRWITNFSLTLLALAFLQNPLHSPPVLPTLNTLVKLADKTEQFVTEDGINCTFLRDITRLQFKKENDKSLESLLLEFFEFYSQFDFDTKAICLNEAVSIMKPEHSALYIVNPLERGLNVSKNVSYEELERFKVEVRNAAWTLESCENQSNQKGLLRLFQNKNSSDKYRLQFSSLNKQSRLMDIKNIFEENDTENKDIIYKDEKIEKQVKQIKKETKQNINALQMDQRRRKSKR</sequence>
<keyword evidence="9" id="KW-1185">Reference proteome</keyword>
<keyword evidence="3" id="KW-0808">Transferase</keyword>
<keyword evidence="4" id="KW-0479">Metal-binding</keyword>
<protein>
    <submittedName>
        <fullName evidence="8">Uncharacterized protein</fullName>
    </submittedName>
</protein>
<dbReference type="InterPro" id="IPR054708">
    <property type="entry name" value="MTPAP-like_central"/>
</dbReference>
<feature type="non-terminal residue" evidence="8">
    <location>
        <position position="1"/>
    </location>
</feature>
<comment type="caution">
    <text evidence="8">The sequence shown here is derived from an EMBL/GenBank/DDBJ whole genome shotgun (WGS) entry which is preliminary data.</text>
</comment>
<dbReference type="Proteomes" id="UP000625711">
    <property type="component" value="Unassembled WGS sequence"/>
</dbReference>
<dbReference type="SUPFAM" id="SSF81631">
    <property type="entry name" value="PAP/OAS1 substrate-binding domain"/>
    <property type="match status" value="1"/>
</dbReference>
<evidence type="ECO:0000256" key="4">
    <source>
        <dbReference type="ARBA" id="ARBA00022723"/>
    </source>
</evidence>